<dbReference type="PANTHER" id="PTHR43649">
    <property type="entry name" value="ARABINOSE-BINDING PROTEIN-RELATED"/>
    <property type="match status" value="1"/>
</dbReference>
<reference evidence="1 2" key="1">
    <citation type="submission" date="2019-08" db="EMBL/GenBank/DDBJ databases">
        <title>In-depth cultivation of the pig gut microbiome towards novel bacterial diversity and tailored functional studies.</title>
        <authorList>
            <person name="Wylensek D."/>
            <person name="Hitch T.C.A."/>
            <person name="Clavel T."/>
        </authorList>
    </citation>
    <scope>NUCLEOTIDE SEQUENCE [LARGE SCALE GENOMIC DNA]</scope>
    <source>
        <strain evidence="1 2">BL-389-WT-3D</strain>
    </source>
</reference>
<dbReference type="InterPro" id="IPR006059">
    <property type="entry name" value="SBP"/>
</dbReference>
<accession>A0A844FCI4</accession>
<proteinExistence type="predicted"/>
<dbReference type="PROSITE" id="PS51257">
    <property type="entry name" value="PROKAR_LIPOPROTEIN"/>
    <property type="match status" value="1"/>
</dbReference>
<dbReference type="PANTHER" id="PTHR43649:SF12">
    <property type="entry name" value="DIACETYLCHITOBIOSE BINDING PROTEIN DASA"/>
    <property type="match status" value="1"/>
</dbReference>
<comment type="caution">
    <text evidence="1">The sequence shown here is derived from an EMBL/GenBank/DDBJ whole genome shotgun (WGS) entry which is preliminary data.</text>
</comment>
<gene>
    <name evidence="1" type="ORF">FYJ37_13175</name>
</gene>
<dbReference type="RefSeq" id="WP_004604897.1">
    <property type="nucleotide sequence ID" value="NZ_AP024846.1"/>
</dbReference>
<organism evidence="1 2">
    <name type="scientific">Clostridium scindens (strain JCM 10418 / VPI 12708)</name>
    <dbReference type="NCBI Taxonomy" id="29347"/>
    <lineage>
        <taxon>Bacteria</taxon>
        <taxon>Bacillati</taxon>
        <taxon>Bacillota</taxon>
        <taxon>Clostridia</taxon>
        <taxon>Lachnospirales</taxon>
        <taxon>Lachnospiraceae</taxon>
    </lineage>
</organism>
<name>A0A844FCI4_CLOSV</name>
<dbReference type="Gene3D" id="3.40.190.10">
    <property type="entry name" value="Periplasmic binding protein-like II"/>
    <property type="match status" value="2"/>
</dbReference>
<dbReference type="SUPFAM" id="SSF53850">
    <property type="entry name" value="Periplasmic binding protein-like II"/>
    <property type="match status" value="1"/>
</dbReference>
<dbReference type="Proteomes" id="UP000462363">
    <property type="component" value="Unassembled WGS sequence"/>
</dbReference>
<dbReference type="InterPro" id="IPR050490">
    <property type="entry name" value="Bact_solute-bd_prot1"/>
</dbReference>
<dbReference type="Pfam" id="PF13416">
    <property type="entry name" value="SBP_bac_8"/>
    <property type="match status" value="1"/>
</dbReference>
<sequence>MRVFRNWKRYFEAVIIIVCMIIIGGCSKKEEQECVEITLVHGYGGTLESYKMMQEIYNGFSEKNPDIKLNCIEYMNNEIAVEKANDMLAVGEIPDIVSTNSLSYYVDNAIKAGMALNLMPYLEADPEWKRQIHPSVFETWETDDGRIYTIPDALELSGYWYNKKYLEEAGVLDKEGNISIPKTWDDFMNMVEKLQNWIDQSGQDISVFSLEEEQLTEFLFLARLAGDGQSGLASAQDPVNGINKEAVEHVVADLARLNQYSCPVENIESARQRFIEGKTVIYFNGVWESEALEQSKLSDDYDCAAYPSNDGRSISYVSPPSGYVLAKQQDKKKEEACIRFLKYMLSDEVQKRIVLETGQAPCNPKIGMNDLPNNVKLLSKAVDAVNKGDEQIKTITSAWEYDKWKVVDDYLEQSMSNGSKLNKMLEELDAK</sequence>
<dbReference type="GeneID" id="62696177"/>
<dbReference type="EMBL" id="VUMB01000030">
    <property type="protein sequence ID" value="MSS41271.1"/>
    <property type="molecule type" value="Genomic_DNA"/>
</dbReference>
<evidence type="ECO:0000313" key="1">
    <source>
        <dbReference type="EMBL" id="MSS41271.1"/>
    </source>
</evidence>
<dbReference type="AlphaFoldDB" id="A0A844FCI4"/>
<evidence type="ECO:0000313" key="2">
    <source>
        <dbReference type="Proteomes" id="UP000462363"/>
    </source>
</evidence>
<protein>
    <submittedName>
        <fullName evidence="1">Extracellular solute-binding protein</fullName>
    </submittedName>
</protein>